<name>A0ABU3T0X8_9ALTE</name>
<accession>A0ABU3T0X8</accession>
<dbReference type="RefSeq" id="WP_316027387.1">
    <property type="nucleotide sequence ID" value="NZ_JAWDIO010000002.1"/>
</dbReference>
<organism evidence="2 3">
    <name type="scientific">Paraglaciecola aquimarina</name>
    <dbReference type="NCBI Taxonomy" id="1235557"/>
    <lineage>
        <taxon>Bacteria</taxon>
        <taxon>Pseudomonadati</taxon>
        <taxon>Pseudomonadota</taxon>
        <taxon>Gammaproteobacteria</taxon>
        <taxon>Alteromonadales</taxon>
        <taxon>Alteromonadaceae</taxon>
        <taxon>Paraglaciecola</taxon>
    </lineage>
</organism>
<comment type="caution">
    <text evidence="2">The sequence shown here is derived from an EMBL/GenBank/DDBJ whole genome shotgun (WGS) entry which is preliminary data.</text>
</comment>
<reference evidence="2 3" key="1">
    <citation type="submission" date="2023-10" db="EMBL/GenBank/DDBJ databases">
        <title>Glaciecola aquimarina strain GGW-M5 nov., isolated from a coastal seawater.</title>
        <authorList>
            <person name="Bayburt H."/>
            <person name="Kim J.M."/>
            <person name="Choi B.J."/>
            <person name="Jeon C.O."/>
        </authorList>
    </citation>
    <scope>NUCLEOTIDE SEQUENCE [LARGE SCALE GENOMIC DNA]</scope>
    <source>
        <strain evidence="2 3">KCTC 32108</strain>
    </source>
</reference>
<gene>
    <name evidence="2" type="ORF">RS130_20025</name>
</gene>
<dbReference type="Proteomes" id="UP001247805">
    <property type="component" value="Unassembled WGS sequence"/>
</dbReference>
<feature type="signal peptide" evidence="1">
    <location>
        <begin position="1"/>
        <end position="21"/>
    </location>
</feature>
<feature type="chain" id="PRO_5047533901" evidence="1">
    <location>
        <begin position="22"/>
        <end position="100"/>
    </location>
</feature>
<evidence type="ECO:0000313" key="2">
    <source>
        <dbReference type="EMBL" id="MDU0355868.1"/>
    </source>
</evidence>
<dbReference type="InterPro" id="IPR046713">
    <property type="entry name" value="DUF6786"/>
</dbReference>
<protein>
    <submittedName>
        <fullName evidence="2">DUF6786 family protein</fullName>
    </submittedName>
</protein>
<evidence type="ECO:0000256" key="1">
    <source>
        <dbReference type="SAM" id="SignalP"/>
    </source>
</evidence>
<dbReference type="Pfam" id="PF20583">
    <property type="entry name" value="DUF6786"/>
    <property type="match status" value="1"/>
</dbReference>
<sequence length="100" mass="10882">MHLYKVMLLACLSCLSAKALAKNSFIDDLHYIKQFDSPIILKSADQQSQIVLSAQHQGRVLTSTATGVNGLSNAWLDKNALQQQTGNVGGGPNLDCSYRF</sequence>
<keyword evidence="3" id="KW-1185">Reference proteome</keyword>
<proteinExistence type="predicted"/>
<dbReference type="EMBL" id="JAWDIO010000002">
    <property type="protein sequence ID" value="MDU0355868.1"/>
    <property type="molecule type" value="Genomic_DNA"/>
</dbReference>
<evidence type="ECO:0000313" key="3">
    <source>
        <dbReference type="Proteomes" id="UP001247805"/>
    </source>
</evidence>
<keyword evidence="1" id="KW-0732">Signal</keyword>